<comment type="caution">
    <text evidence="2">The sequence shown here is derived from an EMBL/GenBank/DDBJ whole genome shotgun (WGS) entry which is preliminary data.</text>
</comment>
<dbReference type="OrthoDB" id="5560686at2759"/>
<accession>A0A4U0VRL4</accession>
<gene>
    <name evidence="2" type="ORF">B0A49_12623</name>
</gene>
<keyword evidence="3" id="KW-1185">Reference proteome</keyword>
<proteinExistence type="predicted"/>
<dbReference type="SUPFAM" id="SSF82199">
    <property type="entry name" value="SET domain"/>
    <property type="match status" value="1"/>
</dbReference>
<evidence type="ECO:0000256" key="1">
    <source>
        <dbReference type="SAM" id="MobiDB-lite"/>
    </source>
</evidence>
<feature type="compositionally biased region" description="Basic and acidic residues" evidence="1">
    <location>
        <begin position="116"/>
        <end position="133"/>
    </location>
</feature>
<dbReference type="Proteomes" id="UP000308768">
    <property type="component" value="Unassembled WGS sequence"/>
</dbReference>
<dbReference type="InterPro" id="IPR046341">
    <property type="entry name" value="SET_dom_sf"/>
</dbReference>
<evidence type="ECO:0000313" key="3">
    <source>
        <dbReference type="Proteomes" id="UP000308768"/>
    </source>
</evidence>
<sequence length="327" mass="36224">MASNNDFLGAAVVQREVHDLDNTISITYAAATPQAPRKRCSVEYVKKRRLHTFDHISDHGVSRKRIRPHAASAVSKGCQIFGKKAANIPASGAVLEVTEPSAVAKESSRVALPPDDMQRQARRSDDRPCSSEKDWHAVPELDREIIRQGRQLPDAFKYMTSFLAQDEPDISQEHADRLADAGCLADANGHTAIARTYATTVATPPKLSIRASEIPGAGMGLFADERILRGTFLGEYEGPRVHDEDSHDDSYDKVALFQITRTTCINAIKNPGNTFFINCKNDRTCQNAEFLYVEGEACRKTEYRVDLSRGFYTSATSQTQQVSWSDS</sequence>
<dbReference type="AlphaFoldDB" id="A0A4U0VRL4"/>
<dbReference type="EMBL" id="NAJN01002477">
    <property type="protein sequence ID" value="TKA52201.1"/>
    <property type="molecule type" value="Genomic_DNA"/>
</dbReference>
<protein>
    <recommendedName>
        <fullName evidence="4">SET domain-containing protein</fullName>
    </recommendedName>
</protein>
<organism evidence="2 3">
    <name type="scientific">Cryomyces minteri</name>
    <dbReference type="NCBI Taxonomy" id="331657"/>
    <lineage>
        <taxon>Eukaryota</taxon>
        <taxon>Fungi</taxon>
        <taxon>Dikarya</taxon>
        <taxon>Ascomycota</taxon>
        <taxon>Pezizomycotina</taxon>
        <taxon>Dothideomycetes</taxon>
        <taxon>Dothideomycetes incertae sedis</taxon>
        <taxon>Cryomyces</taxon>
    </lineage>
</organism>
<evidence type="ECO:0008006" key="4">
    <source>
        <dbReference type="Google" id="ProtNLM"/>
    </source>
</evidence>
<name>A0A4U0VRL4_9PEZI</name>
<reference evidence="2 3" key="1">
    <citation type="submission" date="2017-03" db="EMBL/GenBank/DDBJ databases">
        <title>Genomes of endolithic fungi from Antarctica.</title>
        <authorList>
            <person name="Coleine C."/>
            <person name="Masonjones S."/>
            <person name="Stajich J.E."/>
        </authorList>
    </citation>
    <scope>NUCLEOTIDE SEQUENCE [LARGE SCALE GENOMIC DNA]</scope>
    <source>
        <strain evidence="2 3">CCFEE 5187</strain>
    </source>
</reference>
<evidence type="ECO:0000313" key="2">
    <source>
        <dbReference type="EMBL" id="TKA52201.1"/>
    </source>
</evidence>
<dbReference type="Gene3D" id="2.170.270.10">
    <property type="entry name" value="SET domain"/>
    <property type="match status" value="1"/>
</dbReference>
<feature type="region of interest" description="Disordered" evidence="1">
    <location>
        <begin position="103"/>
        <end position="133"/>
    </location>
</feature>